<dbReference type="Proteomes" id="UP000250321">
    <property type="component" value="Unassembled WGS sequence"/>
</dbReference>
<feature type="domain" description="Serpin" evidence="2">
    <location>
        <begin position="9"/>
        <end position="153"/>
    </location>
</feature>
<sequence length="161" mass="17644">MDLQESVRNQTDVGLRITKHLFLTEAKEKNTVCSPLSIHVVLSVIAAATKGSTQDEWLSFLKSKSTTELNSLSSNLAPILFAHCSPSGGPCLSFANALLVDMSLPLKPSFKEIVDAFYKVVPKQADFQNKAEEIRTKFNLWAAKKTKGVIEGFFVLGKLTA</sequence>
<proteinExistence type="inferred from homology"/>
<dbReference type="STRING" id="2094558.A0A314XR44"/>
<dbReference type="PANTHER" id="PTHR11461">
    <property type="entry name" value="SERINE PROTEASE INHIBITOR, SERPIN"/>
    <property type="match status" value="1"/>
</dbReference>
<protein>
    <submittedName>
        <fullName evidence="3">Serpin-ZX-like</fullName>
    </submittedName>
</protein>
<evidence type="ECO:0000313" key="4">
    <source>
        <dbReference type="Proteomes" id="UP000250321"/>
    </source>
</evidence>
<dbReference type="SUPFAM" id="SSF56574">
    <property type="entry name" value="Serpins"/>
    <property type="match status" value="1"/>
</dbReference>
<organism evidence="3 4">
    <name type="scientific">Prunus yedoensis var. nudiflora</name>
    <dbReference type="NCBI Taxonomy" id="2094558"/>
    <lineage>
        <taxon>Eukaryota</taxon>
        <taxon>Viridiplantae</taxon>
        <taxon>Streptophyta</taxon>
        <taxon>Embryophyta</taxon>
        <taxon>Tracheophyta</taxon>
        <taxon>Spermatophyta</taxon>
        <taxon>Magnoliopsida</taxon>
        <taxon>eudicotyledons</taxon>
        <taxon>Gunneridae</taxon>
        <taxon>Pentapetalae</taxon>
        <taxon>rosids</taxon>
        <taxon>fabids</taxon>
        <taxon>Rosales</taxon>
        <taxon>Rosaceae</taxon>
        <taxon>Amygdaloideae</taxon>
        <taxon>Amygdaleae</taxon>
        <taxon>Prunus</taxon>
    </lineage>
</organism>
<dbReference type="EMBL" id="PJQY01002285">
    <property type="protein sequence ID" value="PQP95009.1"/>
    <property type="molecule type" value="Genomic_DNA"/>
</dbReference>
<comment type="similarity">
    <text evidence="1">Belongs to the serpin family.</text>
</comment>
<dbReference type="PANTHER" id="PTHR11461:SF211">
    <property type="entry name" value="GH10112P-RELATED"/>
    <property type="match status" value="1"/>
</dbReference>
<keyword evidence="4" id="KW-1185">Reference proteome</keyword>
<name>A0A314XR44_PRUYE</name>
<dbReference type="GO" id="GO:0005615">
    <property type="term" value="C:extracellular space"/>
    <property type="evidence" value="ECO:0007669"/>
    <property type="project" value="InterPro"/>
</dbReference>
<dbReference type="InterPro" id="IPR042178">
    <property type="entry name" value="Serpin_sf_1"/>
</dbReference>
<accession>A0A314XR44</accession>
<evidence type="ECO:0000313" key="3">
    <source>
        <dbReference type="EMBL" id="PQP95009.1"/>
    </source>
</evidence>
<gene>
    <name evidence="3" type="ORF">Pyn_09244</name>
</gene>
<dbReference type="InterPro" id="IPR000215">
    <property type="entry name" value="Serpin_fam"/>
</dbReference>
<dbReference type="OrthoDB" id="910234at2759"/>
<dbReference type="InterPro" id="IPR036186">
    <property type="entry name" value="Serpin_sf"/>
</dbReference>
<dbReference type="Gene3D" id="3.30.497.10">
    <property type="entry name" value="Antithrombin, subunit I, domain 2"/>
    <property type="match status" value="1"/>
</dbReference>
<evidence type="ECO:0000259" key="2">
    <source>
        <dbReference type="Pfam" id="PF00079"/>
    </source>
</evidence>
<evidence type="ECO:0000256" key="1">
    <source>
        <dbReference type="ARBA" id="ARBA00009500"/>
    </source>
</evidence>
<dbReference type="InterPro" id="IPR023796">
    <property type="entry name" value="Serpin_dom"/>
</dbReference>
<reference evidence="3 4" key="1">
    <citation type="submission" date="2018-02" db="EMBL/GenBank/DDBJ databases">
        <title>Draft genome of wild Prunus yedoensis var. nudiflora.</title>
        <authorList>
            <person name="Baek S."/>
            <person name="Kim J.-H."/>
            <person name="Choi K."/>
            <person name="Kim G.-B."/>
            <person name="Cho A."/>
            <person name="Jang H."/>
            <person name="Shin C.-H."/>
            <person name="Yu H.-J."/>
            <person name="Mun J.-H."/>
        </authorList>
    </citation>
    <scope>NUCLEOTIDE SEQUENCE [LARGE SCALE GENOMIC DNA]</scope>
    <source>
        <strain evidence="4">cv. Jeju island</strain>
        <tissue evidence="3">Leaf</tissue>
    </source>
</reference>
<dbReference type="Pfam" id="PF00079">
    <property type="entry name" value="Serpin"/>
    <property type="match status" value="1"/>
</dbReference>
<comment type="caution">
    <text evidence="3">The sequence shown here is derived from an EMBL/GenBank/DDBJ whole genome shotgun (WGS) entry which is preliminary data.</text>
</comment>
<dbReference type="AlphaFoldDB" id="A0A314XR44"/>
<dbReference type="GO" id="GO:0004867">
    <property type="term" value="F:serine-type endopeptidase inhibitor activity"/>
    <property type="evidence" value="ECO:0007669"/>
    <property type="project" value="InterPro"/>
</dbReference>